<evidence type="ECO:0000313" key="5">
    <source>
        <dbReference type="Proteomes" id="UP000410492"/>
    </source>
</evidence>
<evidence type="ECO:0008006" key="6">
    <source>
        <dbReference type="Google" id="ProtNLM"/>
    </source>
</evidence>
<evidence type="ECO:0000256" key="1">
    <source>
        <dbReference type="ARBA" id="ARBA00006190"/>
    </source>
</evidence>
<feature type="compositionally biased region" description="Polar residues" evidence="3">
    <location>
        <begin position="186"/>
        <end position="198"/>
    </location>
</feature>
<dbReference type="Proteomes" id="UP000410492">
    <property type="component" value="Unassembled WGS sequence"/>
</dbReference>
<feature type="coiled-coil region" evidence="2">
    <location>
        <begin position="21"/>
        <end position="48"/>
    </location>
</feature>
<protein>
    <recommendedName>
        <fullName evidence="6">Charged multivesicular body protein 1b</fullName>
    </recommendedName>
</protein>
<gene>
    <name evidence="4" type="ORF">CALMAC_LOCUS8202</name>
</gene>
<reference evidence="4 5" key="1">
    <citation type="submission" date="2019-01" db="EMBL/GenBank/DDBJ databases">
        <authorList>
            <person name="Sayadi A."/>
        </authorList>
    </citation>
    <scope>NUCLEOTIDE SEQUENCE [LARGE SCALE GENOMIC DNA]</scope>
</reference>
<dbReference type="Pfam" id="PF03357">
    <property type="entry name" value="Snf7"/>
    <property type="match status" value="1"/>
</dbReference>
<dbReference type="Gene3D" id="6.10.140.1230">
    <property type="match status" value="1"/>
</dbReference>
<sequence length="214" mass="24377">MYSYKCSYSPSFLNIYILEHLFNLKFAAKELERNSKRCEKEEKQEKAKTKQAIQKGNMEVARIHAENAIRQKNQSLNYLRMSARVDAVASKVQSAVTTRKVTNSMAGVVKAMDAAMKSMNLEKISNVMDKFEQQFEDLGVQTDVLENTMGQTTTTLIPQNDFFYFLLIPIIVHSLELNMELPEGPQGSTIGSPTQVSQEQDELTQRLARLRQTE</sequence>
<dbReference type="InterPro" id="IPR005024">
    <property type="entry name" value="Snf7_fam"/>
</dbReference>
<dbReference type="EMBL" id="CAACVG010007530">
    <property type="protein sequence ID" value="VEN45932.1"/>
    <property type="molecule type" value="Genomic_DNA"/>
</dbReference>
<comment type="similarity">
    <text evidence="1">Belongs to the SNF7 family.</text>
</comment>
<accession>A0A653CDC3</accession>
<proteinExistence type="inferred from homology"/>
<dbReference type="PANTHER" id="PTHR10476">
    <property type="entry name" value="CHARGED MULTIVESICULAR BODY PROTEIN"/>
    <property type="match status" value="1"/>
</dbReference>
<dbReference type="OrthoDB" id="10266568at2759"/>
<keyword evidence="2" id="KW-0175">Coiled coil</keyword>
<dbReference type="Gene3D" id="6.10.250.440">
    <property type="match status" value="1"/>
</dbReference>
<feature type="region of interest" description="Disordered" evidence="3">
    <location>
        <begin position="183"/>
        <end position="214"/>
    </location>
</feature>
<keyword evidence="5" id="KW-1185">Reference proteome</keyword>
<dbReference type="GO" id="GO:0007034">
    <property type="term" value="P:vacuolar transport"/>
    <property type="evidence" value="ECO:0007669"/>
    <property type="project" value="InterPro"/>
</dbReference>
<dbReference type="AlphaFoldDB" id="A0A653CDC3"/>
<evidence type="ECO:0000313" key="4">
    <source>
        <dbReference type="EMBL" id="VEN45932.1"/>
    </source>
</evidence>
<organism evidence="4 5">
    <name type="scientific">Callosobruchus maculatus</name>
    <name type="common">Southern cowpea weevil</name>
    <name type="synonym">Pulse bruchid</name>
    <dbReference type="NCBI Taxonomy" id="64391"/>
    <lineage>
        <taxon>Eukaryota</taxon>
        <taxon>Metazoa</taxon>
        <taxon>Ecdysozoa</taxon>
        <taxon>Arthropoda</taxon>
        <taxon>Hexapoda</taxon>
        <taxon>Insecta</taxon>
        <taxon>Pterygota</taxon>
        <taxon>Neoptera</taxon>
        <taxon>Endopterygota</taxon>
        <taxon>Coleoptera</taxon>
        <taxon>Polyphaga</taxon>
        <taxon>Cucujiformia</taxon>
        <taxon>Chrysomeloidea</taxon>
        <taxon>Chrysomelidae</taxon>
        <taxon>Bruchinae</taxon>
        <taxon>Bruchini</taxon>
        <taxon>Callosobruchus</taxon>
    </lineage>
</organism>
<name>A0A653CDC3_CALMS</name>
<evidence type="ECO:0000256" key="3">
    <source>
        <dbReference type="SAM" id="MobiDB-lite"/>
    </source>
</evidence>
<evidence type="ECO:0000256" key="2">
    <source>
        <dbReference type="SAM" id="Coils"/>
    </source>
</evidence>